<protein>
    <submittedName>
        <fullName evidence="1">Uncharacterized protein</fullName>
    </submittedName>
</protein>
<evidence type="ECO:0000313" key="1">
    <source>
        <dbReference type="EMBL" id="PIQ72439.1"/>
    </source>
</evidence>
<proteinExistence type="predicted"/>
<dbReference type="AlphaFoldDB" id="A0A2H0KMG9"/>
<comment type="caution">
    <text evidence="1">The sequence shown here is derived from an EMBL/GenBank/DDBJ whole genome shotgun (WGS) entry which is preliminary data.</text>
</comment>
<reference evidence="1 2" key="1">
    <citation type="submission" date="2017-09" db="EMBL/GenBank/DDBJ databases">
        <title>Depth-based differentiation of microbial function through sediment-hosted aquifers and enrichment of novel symbionts in the deep terrestrial subsurface.</title>
        <authorList>
            <person name="Probst A.J."/>
            <person name="Ladd B."/>
            <person name="Jarett J.K."/>
            <person name="Geller-Mcgrath D.E."/>
            <person name="Sieber C.M."/>
            <person name="Emerson J.B."/>
            <person name="Anantharaman K."/>
            <person name="Thomas B.C."/>
            <person name="Malmstrom R."/>
            <person name="Stieglmeier M."/>
            <person name="Klingl A."/>
            <person name="Woyke T."/>
            <person name="Ryan C.M."/>
            <person name="Banfield J.F."/>
        </authorList>
    </citation>
    <scope>NUCLEOTIDE SEQUENCE [LARGE SCALE GENOMIC DNA]</scope>
    <source>
        <strain evidence="1">CG11_big_fil_rev_8_21_14_0_20_35_14</strain>
    </source>
</reference>
<dbReference type="EMBL" id="PCVL01000041">
    <property type="protein sequence ID" value="PIQ72439.1"/>
    <property type="molecule type" value="Genomic_DNA"/>
</dbReference>
<organism evidence="1 2">
    <name type="scientific">Candidatus Roizmanbacteria bacterium CG11_big_fil_rev_8_21_14_0_20_35_14</name>
    <dbReference type="NCBI Taxonomy" id="1974855"/>
    <lineage>
        <taxon>Bacteria</taxon>
        <taxon>Candidatus Roizmaniibacteriota</taxon>
    </lineage>
</organism>
<name>A0A2H0KMG9_9BACT</name>
<sequence>MGDVDSKTQRPQPANKLFLHFLSAKTRVIFDLKNLKIGFADASNKTSYQVEDYPTVIDFDQITDQNNLLSNFNSNSATKIYGIEVDQERNIVAFRCQGGLFGMTEQTIILPLKMEVKPGKIFKSPSILDEQPPSKRITVKKPIRVEVKPDKPVPLKDILEEKLIYVVVDNKNIKITRWKNSVTVTIGELKLSLRELKFLYYKYILQSHDQQFSDFIKIRTSLINRNHTFISQKYNPKDYVNPMSILLEEAIRLGILNKGFIKKLEEVLAKA</sequence>
<accession>A0A2H0KMG9</accession>
<gene>
    <name evidence="1" type="ORF">COV86_03070</name>
</gene>
<dbReference type="Proteomes" id="UP000229570">
    <property type="component" value="Unassembled WGS sequence"/>
</dbReference>
<evidence type="ECO:0000313" key="2">
    <source>
        <dbReference type="Proteomes" id="UP000229570"/>
    </source>
</evidence>